<evidence type="ECO:0000313" key="1">
    <source>
        <dbReference type="EMBL" id="MDQ0232611.1"/>
    </source>
</evidence>
<proteinExistence type="predicted"/>
<keyword evidence="2" id="KW-1185">Reference proteome</keyword>
<dbReference type="Proteomes" id="UP001234495">
    <property type="component" value="Unassembled WGS sequence"/>
</dbReference>
<gene>
    <name evidence="1" type="ORF">J2S19_003933</name>
</gene>
<comment type="caution">
    <text evidence="1">The sequence shown here is derived from an EMBL/GenBank/DDBJ whole genome shotgun (WGS) entry which is preliminary data.</text>
</comment>
<dbReference type="EMBL" id="JAUSUD010000023">
    <property type="protein sequence ID" value="MDQ0232611.1"/>
    <property type="molecule type" value="Genomic_DNA"/>
</dbReference>
<name>A0ABT9ZLE6_9BACI</name>
<evidence type="ECO:0000313" key="2">
    <source>
        <dbReference type="Proteomes" id="UP001234495"/>
    </source>
</evidence>
<accession>A0ABT9ZLE6</accession>
<sequence length="42" mass="4570">MRNRNLIYLSIRGVSAMAVESFFGLSGQNSGISRLGYYGNIG</sequence>
<organism evidence="1 2">
    <name type="scientific">Metabacillus malikii</name>
    <dbReference type="NCBI Taxonomy" id="1504265"/>
    <lineage>
        <taxon>Bacteria</taxon>
        <taxon>Bacillati</taxon>
        <taxon>Bacillota</taxon>
        <taxon>Bacilli</taxon>
        <taxon>Bacillales</taxon>
        <taxon>Bacillaceae</taxon>
        <taxon>Metabacillus</taxon>
    </lineage>
</organism>
<reference evidence="1 2" key="1">
    <citation type="submission" date="2023-07" db="EMBL/GenBank/DDBJ databases">
        <title>Genomic Encyclopedia of Type Strains, Phase IV (KMG-IV): sequencing the most valuable type-strain genomes for metagenomic binning, comparative biology and taxonomic classification.</title>
        <authorList>
            <person name="Goeker M."/>
        </authorList>
    </citation>
    <scope>NUCLEOTIDE SEQUENCE [LARGE SCALE GENOMIC DNA]</scope>
    <source>
        <strain evidence="1 2">DSM 29005</strain>
    </source>
</reference>
<protein>
    <submittedName>
        <fullName evidence="1">Uncharacterized protein</fullName>
    </submittedName>
</protein>